<feature type="compositionally biased region" description="Basic residues" evidence="2">
    <location>
        <begin position="18"/>
        <end position="34"/>
    </location>
</feature>
<feature type="region of interest" description="Disordered" evidence="2">
    <location>
        <begin position="10"/>
        <end position="34"/>
    </location>
</feature>
<dbReference type="EMBL" id="VIWV01000001">
    <property type="protein sequence ID" value="TWF84146.1"/>
    <property type="molecule type" value="Genomic_DNA"/>
</dbReference>
<dbReference type="InterPro" id="IPR024370">
    <property type="entry name" value="PBP_domain"/>
</dbReference>
<comment type="caution">
    <text evidence="4">The sequence shown here is derived from an EMBL/GenBank/DDBJ whole genome shotgun (WGS) entry which is preliminary data.</text>
</comment>
<evidence type="ECO:0000256" key="1">
    <source>
        <dbReference type="ARBA" id="ARBA00022729"/>
    </source>
</evidence>
<organism evidence="4 5">
    <name type="scientific">Streptomyces capillispiralis</name>
    <dbReference type="NCBI Taxonomy" id="68182"/>
    <lineage>
        <taxon>Bacteria</taxon>
        <taxon>Bacillati</taxon>
        <taxon>Actinomycetota</taxon>
        <taxon>Actinomycetes</taxon>
        <taxon>Kitasatosporales</taxon>
        <taxon>Streptomycetaceae</taxon>
        <taxon>Streptomyces</taxon>
    </lineage>
</organism>
<feature type="domain" description="PBP" evidence="3">
    <location>
        <begin position="57"/>
        <end position="299"/>
    </location>
</feature>
<dbReference type="RefSeq" id="WP_167531690.1">
    <property type="nucleotide sequence ID" value="NZ_BNCE01000008.1"/>
</dbReference>
<keyword evidence="5" id="KW-1185">Reference proteome</keyword>
<reference evidence="4 5" key="1">
    <citation type="submission" date="2019-06" db="EMBL/GenBank/DDBJ databases">
        <title>Sequencing the genomes of 1000 actinobacteria strains.</title>
        <authorList>
            <person name="Klenk H.-P."/>
        </authorList>
    </citation>
    <scope>NUCLEOTIDE SEQUENCE [LARGE SCALE GENOMIC DNA]</scope>
    <source>
        <strain evidence="4 5">DSM 41695</strain>
    </source>
</reference>
<dbReference type="AlphaFoldDB" id="A0A561TAM5"/>
<keyword evidence="1" id="KW-0732">Signal</keyword>
<evidence type="ECO:0000256" key="2">
    <source>
        <dbReference type="SAM" id="MobiDB-lite"/>
    </source>
</evidence>
<dbReference type="Pfam" id="PF12849">
    <property type="entry name" value="PBP_like_2"/>
    <property type="match status" value="1"/>
</dbReference>
<gene>
    <name evidence="4" type="ORF">FHX78_111080</name>
</gene>
<proteinExistence type="predicted"/>
<evidence type="ECO:0000259" key="3">
    <source>
        <dbReference type="Pfam" id="PF12849"/>
    </source>
</evidence>
<dbReference type="PANTHER" id="PTHR30570:SF1">
    <property type="entry name" value="PHOSPHATE-BINDING PROTEIN PSTS"/>
    <property type="match status" value="1"/>
</dbReference>
<dbReference type="CDD" id="cd13653">
    <property type="entry name" value="PBP2_phosphate_like_1"/>
    <property type="match status" value="1"/>
</dbReference>
<accession>A0A561TAM5</accession>
<name>A0A561TAM5_9ACTN</name>
<dbReference type="InterPro" id="IPR050811">
    <property type="entry name" value="Phosphate_ABC_transporter"/>
</dbReference>
<sequence length="318" mass="33315">MEPLVRFVLPASASGRSSGRRHHRPHHPRAHRRRTARVAALALVFMSLATACADKDTGATGALQVSGSTTVAPVAADAAQALKADGLDITVATQGGSAGGISQLASGQIGIAMSSKPLADEDRSAHPDTDFRPTQIGADAVGVIVTREVAEGGVENLTAAQIRGLFEGKITNWSEVGGPDLDVFVYDKEPGRGTREVLDKYLYGDEKPPPPPESGNFAVVGGNLETRNKLESTPGAVAPLSTSFIEGHDGLRAVTLDGIAPTPENIASGTYPMSRPLYLLTDGEPEGTARTFIDYVLSAKGQALMTRHGYLTLQQIGK</sequence>
<dbReference type="Proteomes" id="UP000316603">
    <property type="component" value="Unassembled WGS sequence"/>
</dbReference>
<evidence type="ECO:0000313" key="4">
    <source>
        <dbReference type="EMBL" id="TWF84146.1"/>
    </source>
</evidence>
<dbReference type="SUPFAM" id="SSF53850">
    <property type="entry name" value="Periplasmic binding protein-like II"/>
    <property type="match status" value="1"/>
</dbReference>
<evidence type="ECO:0000313" key="5">
    <source>
        <dbReference type="Proteomes" id="UP000316603"/>
    </source>
</evidence>
<protein>
    <submittedName>
        <fullName evidence="4">Phosphate ABC transporter substrate-binding protein (PhoT family)</fullName>
    </submittedName>
</protein>
<dbReference type="Gene3D" id="3.40.190.10">
    <property type="entry name" value="Periplasmic binding protein-like II"/>
    <property type="match status" value="2"/>
</dbReference>
<dbReference type="PANTHER" id="PTHR30570">
    <property type="entry name" value="PERIPLASMIC PHOSPHATE BINDING COMPONENT OF PHOSPHATE ABC TRANSPORTER"/>
    <property type="match status" value="1"/>
</dbReference>